<sequence>MTTGTLRITAARLPQPGGTLSEPVDLHVVRGRVAAITRPGGASRGGAGERPASAALDAGGRVALPGLIDTHTHAEAAVLDPEVQLALLRQGVTTVVTGQDGVSFAPSDAASYRWAAGYFAAINGEHPTFAGGSVRDLLATYDGTTPVNVAYLAPHGTIRRRVLGTAQRPATGDELARMVALLDEALDDGACGLSTGLEYVPAAYADERELVALASVVAARGLPHVSHMRGYEERAAGAFAELVRVARASGVATHVSHFHGPAAELAGLVDDARAAGLDVTFDSYPYLRGCSILSMVALPVWLPVADRDATVRALRDPSVVERLRAHFAGLADLWPRVTFASVPGPLAWAEGHTLPDAAARLGLSPADAVVEILVTTGLRASCVFEQPPTNSAESVRALANHPAHLGGSDAIYFGGRPHPRGWGAFARFLAEHAGSGDWTWHDAAEHLAGRAARRFGLAGRGALAPGSVADVVLVDPGAVRDLATYEEPRVPASGIDDVLVAGVPVLARGARTGATPGRALRPGDQASP</sequence>
<dbReference type="InterPro" id="IPR013108">
    <property type="entry name" value="Amidohydro_3"/>
</dbReference>
<dbReference type="AlphaFoldDB" id="A0AA41U608"/>
<dbReference type="Gene3D" id="3.20.20.140">
    <property type="entry name" value="Metal-dependent hydrolases"/>
    <property type="match status" value="2"/>
</dbReference>
<dbReference type="InterPro" id="IPR050378">
    <property type="entry name" value="Metallo-dep_Hydrolases_sf"/>
</dbReference>
<dbReference type="EMBL" id="JAKGSG010000007">
    <property type="protein sequence ID" value="MCF4119805.1"/>
    <property type="molecule type" value="Genomic_DNA"/>
</dbReference>
<dbReference type="Gene3D" id="3.30.1490.130">
    <property type="entry name" value="D-aminoacylase. Domain 3"/>
    <property type="match status" value="1"/>
</dbReference>
<dbReference type="PANTHER" id="PTHR11647:SF1">
    <property type="entry name" value="COLLAPSIN RESPONSE MEDIATOR PROTEIN"/>
    <property type="match status" value="1"/>
</dbReference>
<evidence type="ECO:0000313" key="3">
    <source>
        <dbReference type="Proteomes" id="UP001165405"/>
    </source>
</evidence>
<dbReference type="InterPro" id="IPR032466">
    <property type="entry name" value="Metal_Hydrolase"/>
</dbReference>
<proteinExistence type="predicted"/>
<reference evidence="2" key="1">
    <citation type="submission" date="2022-01" db="EMBL/GenBank/DDBJ databases">
        <title>Antribacter sp. nov., isolated from Guizhou of China.</title>
        <authorList>
            <person name="Chengliang C."/>
            <person name="Ya Z."/>
        </authorList>
    </citation>
    <scope>NUCLEOTIDE SEQUENCE</scope>
    <source>
        <strain evidence="2">KLBMP 9083</strain>
    </source>
</reference>
<accession>A0AA41U608</accession>
<dbReference type="PANTHER" id="PTHR11647">
    <property type="entry name" value="HYDRANTOINASE/DIHYDROPYRIMIDINASE FAMILY MEMBER"/>
    <property type="match status" value="1"/>
</dbReference>
<organism evidence="2 3">
    <name type="scientific">Antribacter soli</name>
    <dbReference type="NCBI Taxonomy" id="2910976"/>
    <lineage>
        <taxon>Bacteria</taxon>
        <taxon>Bacillati</taxon>
        <taxon>Actinomycetota</taxon>
        <taxon>Actinomycetes</taxon>
        <taxon>Micrococcales</taxon>
        <taxon>Promicromonosporaceae</taxon>
        <taxon>Antribacter</taxon>
    </lineage>
</organism>
<dbReference type="SUPFAM" id="SSF51338">
    <property type="entry name" value="Composite domain of metallo-dependent hydrolases"/>
    <property type="match status" value="2"/>
</dbReference>
<dbReference type="Proteomes" id="UP001165405">
    <property type="component" value="Unassembled WGS sequence"/>
</dbReference>
<evidence type="ECO:0000259" key="1">
    <source>
        <dbReference type="Pfam" id="PF07969"/>
    </source>
</evidence>
<dbReference type="GO" id="GO:0016811">
    <property type="term" value="F:hydrolase activity, acting on carbon-nitrogen (but not peptide) bonds, in linear amides"/>
    <property type="evidence" value="ECO:0007669"/>
    <property type="project" value="InterPro"/>
</dbReference>
<gene>
    <name evidence="2" type="ORF">L1785_02320</name>
</gene>
<dbReference type="Gene3D" id="2.30.40.10">
    <property type="entry name" value="Urease, subunit C, domain 1"/>
    <property type="match status" value="1"/>
</dbReference>
<protein>
    <submittedName>
        <fullName evidence="2">Amidohydrolase family protein</fullName>
    </submittedName>
</protein>
<dbReference type="RefSeq" id="WP_236087515.1">
    <property type="nucleotide sequence ID" value="NZ_JAKGSG010000007.1"/>
</dbReference>
<dbReference type="InterPro" id="IPR023100">
    <property type="entry name" value="D-aminoacylase_insert_dom_sf"/>
</dbReference>
<evidence type="ECO:0000313" key="2">
    <source>
        <dbReference type="EMBL" id="MCF4119805.1"/>
    </source>
</evidence>
<dbReference type="Pfam" id="PF07969">
    <property type="entry name" value="Amidohydro_3"/>
    <property type="match status" value="1"/>
</dbReference>
<dbReference type="InterPro" id="IPR011059">
    <property type="entry name" value="Metal-dep_hydrolase_composite"/>
</dbReference>
<keyword evidence="3" id="KW-1185">Reference proteome</keyword>
<comment type="caution">
    <text evidence="2">The sequence shown here is derived from an EMBL/GenBank/DDBJ whole genome shotgun (WGS) entry which is preliminary data.</text>
</comment>
<dbReference type="SUPFAM" id="SSF51556">
    <property type="entry name" value="Metallo-dependent hydrolases"/>
    <property type="match status" value="1"/>
</dbReference>
<feature type="domain" description="Amidohydrolase 3" evidence="1">
    <location>
        <begin position="56"/>
        <end position="505"/>
    </location>
</feature>
<name>A0AA41U608_9MICO</name>